<dbReference type="InParanoid" id="A0A2T2ZT99"/>
<keyword evidence="3" id="KW-1185">Reference proteome</keyword>
<keyword evidence="1" id="KW-1133">Transmembrane helix</keyword>
<feature type="transmembrane region" description="Helical" evidence="1">
    <location>
        <begin position="137"/>
        <end position="155"/>
    </location>
</feature>
<dbReference type="Pfam" id="PF14087">
    <property type="entry name" value="DUF4267"/>
    <property type="match status" value="1"/>
</dbReference>
<evidence type="ECO:0000313" key="2">
    <source>
        <dbReference type="EMBL" id="PSR75969.1"/>
    </source>
</evidence>
<dbReference type="AlphaFoldDB" id="A0A2T2ZT99"/>
<organism evidence="2 3">
    <name type="scientific">Coniella lustricola</name>
    <dbReference type="NCBI Taxonomy" id="2025994"/>
    <lineage>
        <taxon>Eukaryota</taxon>
        <taxon>Fungi</taxon>
        <taxon>Dikarya</taxon>
        <taxon>Ascomycota</taxon>
        <taxon>Pezizomycotina</taxon>
        <taxon>Sordariomycetes</taxon>
        <taxon>Sordariomycetidae</taxon>
        <taxon>Diaporthales</taxon>
        <taxon>Schizoparmaceae</taxon>
        <taxon>Coniella</taxon>
    </lineage>
</organism>
<dbReference type="STRING" id="2025994.A0A2T2ZT99"/>
<dbReference type="InterPro" id="IPR025363">
    <property type="entry name" value="DUF4267"/>
</dbReference>
<feature type="transmembrane region" description="Helical" evidence="1">
    <location>
        <begin position="103"/>
        <end position="125"/>
    </location>
</feature>
<sequence length="169" mass="18324">MQTGGAYSPSTVYAIGLSSVGLGLHALFRPRQEYGRFGLPLEAAHDRPAWPHASSGQLSKEPRQLFSETASQSSQVSPLIYLKGIRELTYGLILLGLQFEGDAAGVTITSGVLALAGLADGLVVWYHGGKENRHKAWGHWLAFASLGSWAGWRAFRAYGERAAFHALHY</sequence>
<feature type="transmembrane region" description="Helical" evidence="1">
    <location>
        <begin position="6"/>
        <end position="28"/>
    </location>
</feature>
<reference evidence="2 3" key="1">
    <citation type="journal article" date="2018" name="Mycol. Prog.">
        <title>Coniella lustricola, a new species from submerged detritus.</title>
        <authorList>
            <person name="Raudabaugh D.B."/>
            <person name="Iturriaga T."/>
            <person name="Carver A."/>
            <person name="Mondo S."/>
            <person name="Pangilinan J."/>
            <person name="Lipzen A."/>
            <person name="He G."/>
            <person name="Amirebrahimi M."/>
            <person name="Grigoriev I.V."/>
            <person name="Miller A.N."/>
        </authorList>
    </citation>
    <scope>NUCLEOTIDE SEQUENCE [LARGE SCALE GENOMIC DNA]</scope>
    <source>
        <strain evidence="2 3">B22-T-1</strain>
    </source>
</reference>
<evidence type="ECO:0000256" key="1">
    <source>
        <dbReference type="SAM" id="Phobius"/>
    </source>
</evidence>
<evidence type="ECO:0000313" key="3">
    <source>
        <dbReference type="Proteomes" id="UP000241462"/>
    </source>
</evidence>
<dbReference type="EMBL" id="KZ678736">
    <property type="protein sequence ID" value="PSR75969.1"/>
    <property type="molecule type" value="Genomic_DNA"/>
</dbReference>
<proteinExistence type="predicted"/>
<keyword evidence="1" id="KW-0472">Membrane</keyword>
<protein>
    <submittedName>
        <fullName evidence="2">Uncharacterized protein</fullName>
    </submittedName>
</protein>
<accession>A0A2T2ZT99</accession>
<name>A0A2T2ZT99_9PEZI</name>
<gene>
    <name evidence="2" type="ORF">BD289DRAFT_379019</name>
</gene>
<dbReference type="OrthoDB" id="5070419at2759"/>
<dbReference type="Proteomes" id="UP000241462">
    <property type="component" value="Unassembled WGS sequence"/>
</dbReference>
<keyword evidence="1" id="KW-0812">Transmembrane</keyword>